<dbReference type="Pfam" id="PF14748">
    <property type="entry name" value="P5CR_dimer"/>
    <property type="match status" value="1"/>
</dbReference>
<feature type="domain" description="Pyrroline-5-carboxylate reductase catalytic N-terminal" evidence="4">
    <location>
        <begin position="16"/>
        <end position="111"/>
    </location>
</feature>
<dbReference type="EMBL" id="JACIDE010000007">
    <property type="protein sequence ID" value="MBB4073606.1"/>
    <property type="molecule type" value="Genomic_DNA"/>
</dbReference>
<comment type="catalytic activity">
    <reaction evidence="2">
        <text>L-proline + NAD(+) = (S)-1-pyrroline-5-carboxylate + NADH + 2 H(+)</text>
        <dbReference type="Rhea" id="RHEA:14105"/>
        <dbReference type="ChEBI" id="CHEBI:15378"/>
        <dbReference type="ChEBI" id="CHEBI:17388"/>
        <dbReference type="ChEBI" id="CHEBI:57540"/>
        <dbReference type="ChEBI" id="CHEBI:57945"/>
        <dbReference type="ChEBI" id="CHEBI:60039"/>
        <dbReference type="EC" id="1.5.1.2"/>
    </reaction>
</comment>
<reference evidence="6 7" key="1">
    <citation type="submission" date="2020-08" db="EMBL/GenBank/DDBJ databases">
        <title>Genomic Encyclopedia of Type Strains, Phase IV (KMG-IV): sequencing the most valuable type-strain genomes for metagenomic binning, comparative biology and taxonomic classification.</title>
        <authorList>
            <person name="Goeker M."/>
        </authorList>
    </citation>
    <scope>NUCLEOTIDE SEQUENCE [LARGE SCALE GENOMIC DNA]</scope>
    <source>
        <strain evidence="6 7">DSM 17075</strain>
    </source>
</reference>
<evidence type="ECO:0000313" key="6">
    <source>
        <dbReference type="EMBL" id="MBB4073606.1"/>
    </source>
</evidence>
<dbReference type="InterPro" id="IPR028939">
    <property type="entry name" value="P5C_Rdtase_cat_N"/>
</dbReference>
<keyword evidence="2" id="KW-0560">Oxidoreductase</keyword>
<keyword evidence="2" id="KW-0963">Cytoplasm</keyword>
<evidence type="ECO:0000256" key="2">
    <source>
        <dbReference type="HAMAP-Rule" id="MF_01925"/>
    </source>
</evidence>
<dbReference type="HAMAP" id="MF_01925">
    <property type="entry name" value="P5C_reductase"/>
    <property type="match status" value="1"/>
</dbReference>
<dbReference type="InterPro" id="IPR053790">
    <property type="entry name" value="P5CR-like_CS"/>
</dbReference>
<feature type="binding site" evidence="3">
    <location>
        <begin position="20"/>
        <end position="25"/>
    </location>
    <ligand>
        <name>NADP(+)</name>
        <dbReference type="ChEBI" id="CHEBI:58349"/>
    </ligand>
</feature>
<dbReference type="InterPro" id="IPR029036">
    <property type="entry name" value="P5CR_dimer"/>
</dbReference>
<keyword evidence="2" id="KW-0028">Amino-acid biosynthesis</keyword>
<evidence type="ECO:0000259" key="4">
    <source>
        <dbReference type="Pfam" id="PF03807"/>
    </source>
</evidence>
<comment type="function">
    <text evidence="2">Catalyzes the reduction of 1-pyrroline-5-carboxylate (PCA) to L-proline.</text>
</comment>
<protein>
    <recommendedName>
        <fullName evidence="2">Pyrroline-5-carboxylate reductase</fullName>
        <shortName evidence="2">P5C reductase</shortName>
        <shortName evidence="2">P5CR</shortName>
        <ecNumber evidence="2">1.5.1.2</ecNumber>
    </recommendedName>
    <alternativeName>
        <fullName evidence="2">PCA reductase</fullName>
    </alternativeName>
</protein>
<dbReference type="NCBIfam" id="NF005814">
    <property type="entry name" value="PRK07680.1"/>
    <property type="match status" value="1"/>
</dbReference>
<dbReference type="GO" id="GO:0055129">
    <property type="term" value="P:L-proline biosynthetic process"/>
    <property type="evidence" value="ECO:0007669"/>
    <property type="project" value="UniProtKB-UniRule"/>
</dbReference>
<accession>A0A840DWZ6</accession>
<dbReference type="AlphaFoldDB" id="A0A840DWZ6"/>
<comment type="pathway">
    <text evidence="2">Amino-acid biosynthesis; L-proline biosynthesis; L-proline from L-glutamate 5-semialdehyde: step 1/1.</text>
</comment>
<dbReference type="Pfam" id="PF03807">
    <property type="entry name" value="F420_oxidored"/>
    <property type="match status" value="1"/>
</dbReference>
<comment type="catalytic activity">
    <reaction evidence="2">
        <text>L-proline + NADP(+) = (S)-1-pyrroline-5-carboxylate + NADPH + 2 H(+)</text>
        <dbReference type="Rhea" id="RHEA:14109"/>
        <dbReference type="ChEBI" id="CHEBI:15378"/>
        <dbReference type="ChEBI" id="CHEBI:17388"/>
        <dbReference type="ChEBI" id="CHEBI:57783"/>
        <dbReference type="ChEBI" id="CHEBI:58349"/>
        <dbReference type="ChEBI" id="CHEBI:60039"/>
        <dbReference type="EC" id="1.5.1.2"/>
    </reaction>
</comment>
<dbReference type="PROSITE" id="PS00521">
    <property type="entry name" value="P5CR"/>
    <property type="match status" value="1"/>
</dbReference>
<dbReference type="GO" id="GO:0005737">
    <property type="term" value="C:cytoplasm"/>
    <property type="evidence" value="ECO:0007669"/>
    <property type="project" value="UniProtKB-SubCell"/>
</dbReference>
<comment type="similarity">
    <text evidence="1 2">Belongs to the pyrroline-5-carboxylate reductase family.</text>
</comment>
<dbReference type="PANTHER" id="PTHR11645">
    <property type="entry name" value="PYRROLINE-5-CARBOXYLATE REDUCTASE"/>
    <property type="match status" value="1"/>
</dbReference>
<dbReference type="PANTHER" id="PTHR11645:SF51">
    <property type="entry name" value="COME OPERON PROTEIN 4"/>
    <property type="match status" value="1"/>
</dbReference>
<dbReference type="Gene3D" id="3.40.50.720">
    <property type="entry name" value="NAD(P)-binding Rossmann-like Domain"/>
    <property type="match status" value="1"/>
</dbReference>
<evidence type="ECO:0000259" key="5">
    <source>
        <dbReference type="Pfam" id="PF14748"/>
    </source>
</evidence>
<dbReference type="PIRSF" id="PIRSF000193">
    <property type="entry name" value="Pyrrol-5-carb_rd"/>
    <property type="match status" value="1"/>
</dbReference>
<name>A0A840DWZ6_9BACL</name>
<dbReference type="UniPathway" id="UPA00098">
    <property type="reaction ID" value="UER00361"/>
</dbReference>
<keyword evidence="2" id="KW-0641">Proline biosynthesis</keyword>
<dbReference type="SUPFAM" id="SSF48179">
    <property type="entry name" value="6-phosphogluconate dehydrogenase C-terminal domain-like"/>
    <property type="match status" value="1"/>
</dbReference>
<dbReference type="InterPro" id="IPR036291">
    <property type="entry name" value="NAD(P)-bd_dom_sf"/>
</dbReference>
<comment type="caution">
    <text evidence="6">The sequence shown here is derived from an EMBL/GenBank/DDBJ whole genome shotgun (WGS) entry which is preliminary data.</text>
</comment>
<sequence length="286" mass="31903">MERMIHHLKKGGRAVKIGVIGTGNMGRMLIEAWIEARAVAEQDIVITNRTMKKALDVQHTYPQIEVVANPEEVIQRTNIVFLCIKPLDIHPLLIELAPYWTAEHCLVSITSPIAVEQLESVVPCHVVRVIPSITNRALSGSSLITFGHRCAAHYRKYIERLFQAISTPVFIDQDITRIASDIASCGPAFFSYLLQRFIDAAVQKTNISKEMATELASDMIIGVGELLKKKMYTLPTLQEKVCVKGGITGEGIAVLEAEVGEMFAHVFEKTNAKFVEEVKKVHNQFH</sequence>
<dbReference type="Proteomes" id="UP000559598">
    <property type="component" value="Unassembled WGS sequence"/>
</dbReference>
<organism evidence="6 7">
    <name type="scientific">Anoxybacteroides voinovskiense</name>
    <dbReference type="NCBI Taxonomy" id="230470"/>
    <lineage>
        <taxon>Bacteria</taxon>
        <taxon>Bacillati</taxon>
        <taxon>Bacillota</taxon>
        <taxon>Bacilli</taxon>
        <taxon>Bacillales</taxon>
        <taxon>Anoxybacillaceae</taxon>
        <taxon>Anoxybacteroides</taxon>
    </lineage>
</organism>
<proteinExistence type="inferred from homology"/>
<evidence type="ECO:0000313" key="7">
    <source>
        <dbReference type="Proteomes" id="UP000559598"/>
    </source>
</evidence>
<dbReference type="InterPro" id="IPR008927">
    <property type="entry name" value="6-PGluconate_DH-like_C_sf"/>
</dbReference>
<dbReference type="SUPFAM" id="SSF51735">
    <property type="entry name" value="NAD(P)-binding Rossmann-fold domains"/>
    <property type="match status" value="1"/>
</dbReference>
<dbReference type="EC" id="1.5.1.2" evidence="2"/>
<feature type="domain" description="Pyrroline-5-carboxylate reductase dimerisation" evidence="5">
    <location>
        <begin position="177"/>
        <end position="274"/>
    </location>
</feature>
<dbReference type="InterPro" id="IPR000304">
    <property type="entry name" value="Pyrroline-COOH_reductase"/>
</dbReference>
<gene>
    <name evidence="2" type="primary">proC</name>
    <name evidence="6" type="ORF">GGR02_001368</name>
</gene>
<comment type="subcellular location">
    <subcellularLocation>
        <location evidence="2">Cytoplasm</location>
    </subcellularLocation>
</comment>
<dbReference type="GO" id="GO:0004735">
    <property type="term" value="F:pyrroline-5-carboxylate reductase activity"/>
    <property type="evidence" value="ECO:0007669"/>
    <property type="project" value="UniProtKB-UniRule"/>
</dbReference>
<keyword evidence="2 3" id="KW-0521">NADP</keyword>
<evidence type="ECO:0000256" key="3">
    <source>
        <dbReference type="PIRSR" id="PIRSR000193-1"/>
    </source>
</evidence>
<keyword evidence="7" id="KW-1185">Reference proteome</keyword>
<dbReference type="Gene3D" id="1.10.3730.10">
    <property type="entry name" value="ProC C-terminal domain-like"/>
    <property type="match status" value="1"/>
</dbReference>
<evidence type="ECO:0000256" key="1">
    <source>
        <dbReference type="ARBA" id="ARBA00005525"/>
    </source>
</evidence>